<feature type="signal peptide" evidence="1">
    <location>
        <begin position="1"/>
        <end position="30"/>
    </location>
</feature>
<sequence>MKKMLILLLSVTMLATVGLGVGNAYMPAEAATRSAVKSYHFDRNKYTGNESNFTHYKYVKIPSWSRQTGYQNQQIGGSWNYIRYLHTNFYQGGY</sequence>
<evidence type="ECO:0000313" key="3">
    <source>
        <dbReference type="Proteomes" id="UP000616547"/>
    </source>
</evidence>
<dbReference type="EMBL" id="BOCI01000201">
    <property type="protein sequence ID" value="GHW01118.1"/>
    <property type="molecule type" value="Genomic_DNA"/>
</dbReference>
<protein>
    <recommendedName>
        <fullName evidence="4">Lactococcin 972 family bacteriocin</fullName>
    </recommendedName>
</protein>
<reference evidence="3" key="1">
    <citation type="submission" date="2021-01" db="EMBL/GenBank/DDBJ databases">
        <title>Draft genome sequence of Nasalis larvatus strain YZ03.</title>
        <authorList>
            <person name="Suzuki-Hashido N."/>
            <person name="Tsuchida S."/>
            <person name="Hayakawa T."/>
        </authorList>
    </citation>
    <scope>NUCLEOTIDE SEQUENCE [LARGE SCALE GENOMIC DNA]</scope>
    <source>
        <strain evidence="3">YZ03</strain>
    </source>
</reference>
<organism evidence="2 3">
    <name type="scientific">Lactobacillus nasalidis</name>
    <dbReference type="NCBI Taxonomy" id="2797258"/>
    <lineage>
        <taxon>Bacteria</taxon>
        <taxon>Bacillati</taxon>
        <taxon>Bacillota</taxon>
        <taxon>Bacilli</taxon>
        <taxon>Lactobacillales</taxon>
        <taxon>Lactobacillaceae</taxon>
        <taxon>Lactobacillus</taxon>
    </lineage>
</organism>
<gene>
    <name evidence="2" type="ORF">lacNasYZ03_08050</name>
</gene>
<dbReference type="Proteomes" id="UP000616547">
    <property type="component" value="Unassembled WGS sequence"/>
</dbReference>
<keyword evidence="3" id="KW-1185">Reference proteome</keyword>
<evidence type="ECO:0000313" key="2">
    <source>
        <dbReference type="EMBL" id="GHW01118.1"/>
    </source>
</evidence>
<feature type="chain" id="PRO_5047360532" description="Lactococcin 972 family bacteriocin" evidence="1">
    <location>
        <begin position="31"/>
        <end position="94"/>
    </location>
</feature>
<proteinExistence type="predicted"/>
<comment type="caution">
    <text evidence="2">The sequence shown here is derived from an EMBL/GenBank/DDBJ whole genome shotgun (WGS) entry which is preliminary data.</text>
</comment>
<evidence type="ECO:0008006" key="4">
    <source>
        <dbReference type="Google" id="ProtNLM"/>
    </source>
</evidence>
<name>A0ABQ3W3T7_9LACO</name>
<accession>A0ABQ3W3T7</accession>
<keyword evidence="1" id="KW-0732">Signal</keyword>
<evidence type="ECO:0000256" key="1">
    <source>
        <dbReference type="SAM" id="SignalP"/>
    </source>
</evidence>
<dbReference type="RefSeq" id="WP_201330134.1">
    <property type="nucleotide sequence ID" value="NZ_BOCG01000489.1"/>
</dbReference>